<sequence length="142" mass="16477">MSTFWRAAASAYPGRPADPDIPVLEFWSRPERAGWLSKQGEYLPTWRRRWFVLKQGKLFWFKDSVVTRTSVPRGVIPAADCLTVKGAEDVLNKQCAFEISTRSDRMYFIADSEKEKEDWINAIGRSIVQQSRVIEEKEIVDY</sequence>
<accession>A0ACB9RV53</accession>
<organism evidence="1 2">
    <name type="scientific">Melastoma candidum</name>
    <dbReference type="NCBI Taxonomy" id="119954"/>
    <lineage>
        <taxon>Eukaryota</taxon>
        <taxon>Viridiplantae</taxon>
        <taxon>Streptophyta</taxon>
        <taxon>Embryophyta</taxon>
        <taxon>Tracheophyta</taxon>
        <taxon>Spermatophyta</taxon>
        <taxon>Magnoliopsida</taxon>
        <taxon>eudicotyledons</taxon>
        <taxon>Gunneridae</taxon>
        <taxon>Pentapetalae</taxon>
        <taxon>rosids</taxon>
        <taxon>malvids</taxon>
        <taxon>Myrtales</taxon>
        <taxon>Melastomataceae</taxon>
        <taxon>Melastomatoideae</taxon>
        <taxon>Melastomateae</taxon>
        <taxon>Melastoma</taxon>
    </lineage>
</organism>
<name>A0ACB9RV53_9MYRT</name>
<comment type="caution">
    <text evidence="1">The sequence shown here is derived from an EMBL/GenBank/DDBJ whole genome shotgun (WGS) entry which is preliminary data.</text>
</comment>
<gene>
    <name evidence="1" type="ORF">MLD38_008697</name>
</gene>
<proteinExistence type="predicted"/>
<dbReference type="Proteomes" id="UP001057402">
    <property type="component" value="Chromosome 3"/>
</dbReference>
<protein>
    <submittedName>
        <fullName evidence="1">Uncharacterized protein</fullName>
    </submittedName>
</protein>
<reference evidence="2" key="1">
    <citation type="journal article" date="2023" name="Front. Plant Sci.">
        <title>Chromosomal-level genome assembly of Melastoma candidum provides insights into trichome evolution.</title>
        <authorList>
            <person name="Zhong Y."/>
            <person name="Wu W."/>
            <person name="Sun C."/>
            <person name="Zou P."/>
            <person name="Liu Y."/>
            <person name="Dai S."/>
            <person name="Zhou R."/>
        </authorList>
    </citation>
    <scope>NUCLEOTIDE SEQUENCE [LARGE SCALE GENOMIC DNA]</scope>
</reference>
<evidence type="ECO:0000313" key="1">
    <source>
        <dbReference type="EMBL" id="KAI4382780.1"/>
    </source>
</evidence>
<evidence type="ECO:0000313" key="2">
    <source>
        <dbReference type="Proteomes" id="UP001057402"/>
    </source>
</evidence>
<keyword evidence="2" id="KW-1185">Reference proteome</keyword>
<dbReference type="EMBL" id="CM042882">
    <property type="protein sequence ID" value="KAI4382780.1"/>
    <property type="molecule type" value="Genomic_DNA"/>
</dbReference>